<dbReference type="OrthoDB" id="9947933at2759"/>
<keyword evidence="1" id="KW-0472">Membrane</keyword>
<keyword evidence="3" id="KW-1185">Reference proteome</keyword>
<feature type="transmembrane region" description="Helical" evidence="1">
    <location>
        <begin position="37"/>
        <end position="59"/>
    </location>
</feature>
<feature type="transmembrane region" description="Helical" evidence="1">
    <location>
        <begin position="165"/>
        <end position="182"/>
    </location>
</feature>
<feature type="transmembrane region" description="Helical" evidence="1">
    <location>
        <begin position="71"/>
        <end position="102"/>
    </location>
</feature>
<sequence>MEVSMVTLLASLWMKTLLNWVVLLVQKGHVGRSFWGVFCVSLALGDALLHLSVTCMFLLEDVQVITLHLTKYHVCVLVQVACSVQGLLHWPVFILSALDVLWRSRHSCPSPMETLIHASATFLLWTLAAWYVLTMPDPHPLTRDQDDHITLQLCDVVGGAQSRQVAWASLLMLAGVACYISLARRLNTEQLRECACHFLSTWSSFLLLLLFILASGIEVPPYLEMNGVWLCFIHGLHAAVAPRSCACIFCMHTQDDPRKSHTRLPHVCVLTDRSALSAETLPAQSLHTRRLA</sequence>
<keyword evidence="1" id="KW-0812">Transmembrane</keyword>
<feature type="transmembrane region" description="Helical" evidence="1">
    <location>
        <begin position="114"/>
        <end position="133"/>
    </location>
</feature>
<evidence type="ECO:0000313" key="3">
    <source>
        <dbReference type="Proteomes" id="UP000824219"/>
    </source>
</evidence>
<dbReference type="GO" id="GO:0043235">
    <property type="term" value="C:receptor complex"/>
    <property type="evidence" value="ECO:0007669"/>
    <property type="project" value="TreeGrafter"/>
</dbReference>
<dbReference type="GO" id="GO:0005886">
    <property type="term" value="C:plasma membrane"/>
    <property type="evidence" value="ECO:0007669"/>
    <property type="project" value="TreeGrafter"/>
</dbReference>
<dbReference type="EMBL" id="JAHKSW010000007">
    <property type="protein sequence ID" value="KAG7329845.1"/>
    <property type="molecule type" value="Genomic_DNA"/>
</dbReference>
<evidence type="ECO:0000256" key="1">
    <source>
        <dbReference type="SAM" id="Phobius"/>
    </source>
</evidence>
<evidence type="ECO:0000313" key="2">
    <source>
        <dbReference type="EMBL" id="KAG7329845.1"/>
    </source>
</evidence>
<gene>
    <name evidence="2" type="ORF">KOW79_006067</name>
</gene>
<organism evidence="2 3">
    <name type="scientific">Hemibagrus wyckioides</name>
    <dbReference type="NCBI Taxonomy" id="337641"/>
    <lineage>
        <taxon>Eukaryota</taxon>
        <taxon>Metazoa</taxon>
        <taxon>Chordata</taxon>
        <taxon>Craniata</taxon>
        <taxon>Vertebrata</taxon>
        <taxon>Euteleostomi</taxon>
        <taxon>Actinopterygii</taxon>
        <taxon>Neopterygii</taxon>
        <taxon>Teleostei</taxon>
        <taxon>Ostariophysi</taxon>
        <taxon>Siluriformes</taxon>
        <taxon>Bagridae</taxon>
        <taxon>Hemibagrus</taxon>
    </lineage>
</organism>
<dbReference type="PANTHER" id="PTHR15573:SF0">
    <property type="entry name" value="G-PROTEIN COUPLED RECEPTOR 160-RELATED"/>
    <property type="match status" value="1"/>
</dbReference>
<dbReference type="InterPro" id="IPR042353">
    <property type="entry name" value="GPR160"/>
</dbReference>
<name>A0A9D3NW27_9TELE</name>
<reference evidence="2 3" key="1">
    <citation type="submission" date="2021-06" db="EMBL/GenBank/DDBJ databases">
        <title>Chromosome-level genome assembly of the red-tail catfish (Hemibagrus wyckioides).</title>
        <authorList>
            <person name="Shao F."/>
        </authorList>
    </citation>
    <scope>NUCLEOTIDE SEQUENCE [LARGE SCALE GENOMIC DNA]</scope>
    <source>
        <strain evidence="2">EC202008001</strain>
        <tissue evidence="2">Blood</tissue>
    </source>
</reference>
<dbReference type="AlphaFoldDB" id="A0A9D3NW27"/>
<accession>A0A9D3NW27</accession>
<comment type="caution">
    <text evidence="2">The sequence shown here is derived from an EMBL/GenBank/DDBJ whole genome shotgun (WGS) entry which is preliminary data.</text>
</comment>
<feature type="transmembrane region" description="Helical" evidence="1">
    <location>
        <begin position="194"/>
        <end position="215"/>
    </location>
</feature>
<proteinExistence type="predicted"/>
<protein>
    <submittedName>
        <fullName evidence="2">Uncharacterized protein</fullName>
    </submittedName>
</protein>
<feature type="transmembrane region" description="Helical" evidence="1">
    <location>
        <begin position="227"/>
        <end position="251"/>
    </location>
</feature>
<feature type="transmembrane region" description="Helical" evidence="1">
    <location>
        <begin position="6"/>
        <end position="25"/>
    </location>
</feature>
<keyword evidence="1" id="KW-1133">Transmembrane helix</keyword>
<dbReference type="Proteomes" id="UP000824219">
    <property type="component" value="Linkage Group LG07"/>
</dbReference>
<dbReference type="PANTHER" id="PTHR15573">
    <property type="entry name" value="G-PROTEIN COUPLED RECEPTOR 160-RELATED"/>
    <property type="match status" value="1"/>
</dbReference>